<dbReference type="AlphaFoldDB" id="A0A6J7GPF8"/>
<sequence>MKSNKETKKPTDSSSGEVSHSLLPKITKDEIDLEGDNNRDDEIKRDKPPHHS</sequence>
<evidence type="ECO:0000256" key="1">
    <source>
        <dbReference type="SAM" id="MobiDB-lite"/>
    </source>
</evidence>
<protein>
    <submittedName>
        <fullName evidence="2">Unannotated protein</fullName>
    </submittedName>
</protein>
<gene>
    <name evidence="2" type="ORF">UFOPK3608_00815</name>
</gene>
<feature type="region of interest" description="Disordered" evidence="1">
    <location>
        <begin position="1"/>
        <end position="52"/>
    </location>
</feature>
<name>A0A6J7GPF8_9ZZZZ</name>
<evidence type="ECO:0000313" key="2">
    <source>
        <dbReference type="EMBL" id="CAB4909024.1"/>
    </source>
</evidence>
<dbReference type="EMBL" id="CAFBMP010000058">
    <property type="protein sequence ID" value="CAB4909024.1"/>
    <property type="molecule type" value="Genomic_DNA"/>
</dbReference>
<reference evidence="2" key="1">
    <citation type="submission" date="2020-05" db="EMBL/GenBank/DDBJ databases">
        <authorList>
            <person name="Chiriac C."/>
            <person name="Salcher M."/>
            <person name="Ghai R."/>
            <person name="Kavagutti S V."/>
        </authorList>
    </citation>
    <scope>NUCLEOTIDE SEQUENCE</scope>
</reference>
<feature type="compositionally biased region" description="Basic and acidic residues" evidence="1">
    <location>
        <begin position="1"/>
        <end position="11"/>
    </location>
</feature>
<proteinExistence type="predicted"/>
<accession>A0A6J7GPF8</accession>
<organism evidence="2">
    <name type="scientific">freshwater metagenome</name>
    <dbReference type="NCBI Taxonomy" id="449393"/>
    <lineage>
        <taxon>unclassified sequences</taxon>
        <taxon>metagenomes</taxon>
        <taxon>ecological metagenomes</taxon>
    </lineage>
</organism>
<feature type="compositionally biased region" description="Basic and acidic residues" evidence="1">
    <location>
        <begin position="26"/>
        <end position="46"/>
    </location>
</feature>